<comment type="catalytic activity">
    <reaction evidence="5">
        <text>phosphoenolpyruvate + GTP + H(+) = enolpyruvoyl-2-diphospho-5'-guanosine + diphosphate</text>
        <dbReference type="Rhea" id="RHEA:30519"/>
        <dbReference type="ChEBI" id="CHEBI:15378"/>
        <dbReference type="ChEBI" id="CHEBI:33019"/>
        <dbReference type="ChEBI" id="CHEBI:37565"/>
        <dbReference type="ChEBI" id="CHEBI:58702"/>
        <dbReference type="ChEBI" id="CHEBI:143701"/>
        <dbReference type="EC" id="2.7.7.105"/>
    </reaction>
</comment>
<dbReference type="RefSeq" id="WP_189036952.1">
    <property type="nucleotide sequence ID" value="NZ_BMMP01000006.1"/>
</dbReference>
<gene>
    <name evidence="6" type="primary">cofC</name>
    <name evidence="5" type="synonym">fbiD</name>
    <name evidence="6" type="ORF">GCM10012287_22460</name>
</gene>
<dbReference type="Pfam" id="PF01983">
    <property type="entry name" value="CofC"/>
    <property type="match status" value="1"/>
</dbReference>
<comment type="caution">
    <text evidence="6">The sequence shown here is derived from an EMBL/GenBank/DDBJ whole genome shotgun (WGS) entry which is preliminary data.</text>
</comment>
<dbReference type="InterPro" id="IPR029044">
    <property type="entry name" value="Nucleotide-diphossugar_trans"/>
</dbReference>
<dbReference type="Proteomes" id="UP000631535">
    <property type="component" value="Unassembled WGS sequence"/>
</dbReference>
<proteinExistence type="inferred from homology"/>
<feature type="binding site" evidence="5">
    <location>
        <position position="165"/>
    </location>
    <ligand>
        <name>phosphoenolpyruvate</name>
        <dbReference type="ChEBI" id="CHEBI:58702"/>
    </ligand>
</feature>
<keyword evidence="7" id="KW-1185">Reference proteome</keyword>
<evidence type="ECO:0000313" key="7">
    <source>
        <dbReference type="Proteomes" id="UP000631535"/>
    </source>
</evidence>
<feature type="binding site" evidence="5">
    <location>
        <position position="146"/>
    </location>
    <ligand>
        <name>phosphoenolpyruvate</name>
        <dbReference type="ChEBI" id="CHEBI:58702"/>
    </ligand>
</feature>
<keyword evidence="3 5" id="KW-0547">Nucleotide-binding</keyword>
<feature type="binding site" evidence="5">
    <location>
        <position position="162"/>
    </location>
    <ligand>
        <name>phosphoenolpyruvate</name>
        <dbReference type="ChEBI" id="CHEBI:58702"/>
    </ligand>
</feature>
<evidence type="ECO:0000256" key="2">
    <source>
        <dbReference type="ARBA" id="ARBA00022695"/>
    </source>
</evidence>
<evidence type="ECO:0000256" key="5">
    <source>
        <dbReference type="HAMAP-Rule" id="MF_02114"/>
    </source>
</evidence>
<comment type="function">
    <text evidence="5">Guanylyltransferase that catalyzes the activation of phosphoenolpyruvate (PEP) as enolpyruvoyl-2-diphospho-5'-guanosine, via the condensation of PEP with GTP. It is involved in the biosynthesis of coenzyme F420, a hydride carrier cofactor.</text>
</comment>
<keyword evidence="1 5" id="KW-0808">Transferase</keyword>
<evidence type="ECO:0000313" key="6">
    <source>
        <dbReference type="EMBL" id="GGO48149.1"/>
    </source>
</evidence>
<dbReference type="HAMAP" id="MF_02114">
    <property type="entry name" value="CofC"/>
    <property type="match status" value="1"/>
</dbReference>
<sequence length="223" mass="22268">MEPHLTPPAWTLLMPLKPLSRAKSRLAAAAAAPARARLALAFAQDAVSAALTCTAVHDVAVVTNDEQAAEELAALGAHIVPDAPDAGLNPALAHGAAVVRGIRPEAPLAALNADLPALRARELARVLQAAAEAPRAFLADAAGTGTTLLSAMPGHALRPRFGPRSRAGHAASGASELLLADADSVRQDVDTEADLAAAVVLGVGPHTAGALCGGPGPTPVNAV</sequence>
<dbReference type="PANTHER" id="PTHR40392">
    <property type="entry name" value="2-PHOSPHO-L-LACTATE GUANYLYLTRANSFERASE"/>
    <property type="match status" value="1"/>
</dbReference>
<protein>
    <recommendedName>
        <fullName evidence="5">Phosphoenolpyruvate guanylyltransferase</fullName>
        <shortName evidence="5">PEP guanylyltransferase</shortName>
        <ecNumber evidence="5">2.7.7.105</ecNumber>
    </recommendedName>
</protein>
<comment type="pathway">
    <text evidence="5">Cofactor biosynthesis; coenzyme F420 biosynthesis.</text>
</comment>
<evidence type="ECO:0000256" key="3">
    <source>
        <dbReference type="ARBA" id="ARBA00022741"/>
    </source>
</evidence>
<dbReference type="PANTHER" id="PTHR40392:SF1">
    <property type="entry name" value="2-PHOSPHO-L-LACTATE GUANYLYLTRANSFERASE"/>
    <property type="match status" value="1"/>
</dbReference>
<evidence type="ECO:0000256" key="1">
    <source>
        <dbReference type="ARBA" id="ARBA00022679"/>
    </source>
</evidence>
<dbReference type="EMBL" id="BMMP01000006">
    <property type="protein sequence ID" value="GGO48149.1"/>
    <property type="molecule type" value="Genomic_DNA"/>
</dbReference>
<reference evidence="7" key="1">
    <citation type="journal article" date="2019" name="Int. J. Syst. Evol. Microbiol.">
        <title>The Global Catalogue of Microorganisms (GCM) 10K type strain sequencing project: providing services to taxonomists for standard genome sequencing and annotation.</title>
        <authorList>
            <consortium name="The Broad Institute Genomics Platform"/>
            <consortium name="The Broad Institute Genome Sequencing Center for Infectious Disease"/>
            <person name="Wu L."/>
            <person name="Ma J."/>
        </authorList>
    </citation>
    <scope>NUCLEOTIDE SEQUENCE [LARGE SCALE GENOMIC DNA]</scope>
    <source>
        <strain evidence="7">CGMCC 4.7178</strain>
    </source>
</reference>
<accession>A0ABQ2M7I3</accession>
<dbReference type="InterPro" id="IPR002835">
    <property type="entry name" value="CofC"/>
</dbReference>
<keyword evidence="4 5" id="KW-0342">GTP-binding</keyword>
<name>A0ABQ2M7I3_9ACTN</name>
<comment type="similarity">
    <text evidence="5">Belongs to the CofC family.</text>
</comment>
<keyword evidence="2 5" id="KW-0548">Nucleotidyltransferase</keyword>
<dbReference type="NCBIfam" id="TIGR03552">
    <property type="entry name" value="F420_cofC"/>
    <property type="match status" value="1"/>
</dbReference>
<dbReference type="SUPFAM" id="SSF53448">
    <property type="entry name" value="Nucleotide-diphospho-sugar transferases"/>
    <property type="match status" value="1"/>
</dbReference>
<dbReference type="Gene3D" id="3.90.550.10">
    <property type="entry name" value="Spore Coat Polysaccharide Biosynthesis Protein SpsA, Chain A"/>
    <property type="match status" value="1"/>
</dbReference>
<dbReference type="EC" id="2.7.7.105" evidence="5"/>
<evidence type="ECO:0000256" key="4">
    <source>
        <dbReference type="ARBA" id="ARBA00023134"/>
    </source>
</evidence>
<dbReference type="GO" id="GO:0016779">
    <property type="term" value="F:nucleotidyltransferase activity"/>
    <property type="evidence" value="ECO:0007669"/>
    <property type="project" value="UniProtKB-KW"/>
</dbReference>
<organism evidence="6 7">
    <name type="scientific">Streptomyces daqingensis</name>
    <dbReference type="NCBI Taxonomy" id="1472640"/>
    <lineage>
        <taxon>Bacteria</taxon>
        <taxon>Bacillati</taxon>
        <taxon>Actinomycetota</taxon>
        <taxon>Actinomycetes</taxon>
        <taxon>Kitasatosporales</taxon>
        <taxon>Streptomycetaceae</taxon>
        <taxon>Streptomyces</taxon>
    </lineage>
</organism>